<accession>A0A6A6TI84</accession>
<proteinExistence type="predicted"/>
<name>A0A6A6TI84_9PLEO</name>
<gene>
    <name evidence="2" type="ORF">K491DRAFT_688978</name>
</gene>
<feature type="compositionally biased region" description="Polar residues" evidence="1">
    <location>
        <begin position="32"/>
        <end position="46"/>
    </location>
</feature>
<reference evidence="2" key="1">
    <citation type="journal article" date="2020" name="Stud. Mycol.">
        <title>101 Dothideomycetes genomes: a test case for predicting lifestyles and emergence of pathogens.</title>
        <authorList>
            <person name="Haridas S."/>
            <person name="Albert R."/>
            <person name="Binder M."/>
            <person name="Bloem J."/>
            <person name="Labutti K."/>
            <person name="Salamov A."/>
            <person name="Andreopoulos B."/>
            <person name="Baker S."/>
            <person name="Barry K."/>
            <person name="Bills G."/>
            <person name="Bluhm B."/>
            <person name="Cannon C."/>
            <person name="Castanera R."/>
            <person name="Culley D."/>
            <person name="Daum C."/>
            <person name="Ezra D."/>
            <person name="Gonzalez J."/>
            <person name="Henrissat B."/>
            <person name="Kuo A."/>
            <person name="Liang C."/>
            <person name="Lipzen A."/>
            <person name="Lutzoni F."/>
            <person name="Magnuson J."/>
            <person name="Mondo S."/>
            <person name="Nolan M."/>
            <person name="Ohm R."/>
            <person name="Pangilinan J."/>
            <person name="Park H.-J."/>
            <person name="Ramirez L."/>
            <person name="Alfaro M."/>
            <person name="Sun H."/>
            <person name="Tritt A."/>
            <person name="Yoshinaga Y."/>
            <person name="Zwiers L.-H."/>
            <person name="Turgeon B."/>
            <person name="Goodwin S."/>
            <person name="Spatafora J."/>
            <person name="Crous P."/>
            <person name="Grigoriev I."/>
        </authorList>
    </citation>
    <scope>NUCLEOTIDE SEQUENCE</scope>
    <source>
        <strain evidence="2">CBS 122681</strain>
    </source>
</reference>
<evidence type="ECO:0000313" key="3">
    <source>
        <dbReference type="Proteomes" id="UP000799324"/>
    </source>
</evidence>
<keyword evidence="3" id="KW-1185">Reference proteome</keyword>
<evidence type="ECO:0000256" key="1">
    <source>
        <dbReference type="SAM" id="MobiDB-lite"/>
    </source>
</evidence>
<dbReference type="AlphaFoldDB" id="A0A6A6TI84"/>
<dbReference type="OrthoDB" id="10660870at2759"/>
<sequence length="285" mass="32691">MSGGRPYIHRDSSPVCDGSDSTRDMAPATGNYAASQASRPQHQETGTPRPLLLLLPLELRLICYEYAFSYPSSSLELPSTKLSLLLTCAQINAESRLLAYSLTAFVIPFTLISELPSRLRRLRDDQVRSIRSLTVSIDPRAWLATEKTHEYFLPRLDPDGLARLRLNNLNIRLKRAADQVCDRFFMRAFCQWELWYFGSRRAWMDTISAERSMNDSFKDLIAQWLQTIHANVLLVTEEQSAYPFVEILYQLIVDDPSWYDQWQLKTGLPGESSLEMTRLDPVLHA</sequence>
<organism evidence="2 3">
    <name type="scientific">Lophiostoma macrostomum CBS 122681</name>
    <dbReference type="NCBI Taxonomy" id="1314788"/>
    <lineage>
        <taxon>Eukaryota</taxon>
        <taxon>Fungi</taxon>
        <taxon>Dikarya</taxon>
        <taxon>Ascomycota</taxon>
        <taxon>Pezizomycotina</taxon>
        <taxon>Dothideomycetes</taxon>
        <taxon>Pleosporomycetidae</taxon>
        <taxon>Pleosporales</taxon>
        <taxon>Lophiostomataceae</taxon>
        <taxon>Lophiostoma</taxon>
    </lineage>
</organism>
<dbReference type="Proteomes" id="UP000799324">
    <property type="component" value="Unassembled WGS sequence"/>
</dbReference>
<feature type="region of interest" description="Disordered" evidence="1">
    <location>
        <begin position="1"/>
        <end position="46"/>
    </location>
</feature>
<dbReference type="EMBL" id="MU004305">
    <property type="protein sequence ID" value="KAF2659630.1"/>
    <property type="molecule type" value="Genomic_DNA"/>
</dbReference>
<protein>
    <submittedName>
        <fullName evidence="2">Uncharacterized protein</fullName>
    </submittedName>
</protein>
<evidence type="ECO:0000313" key="2">
    <source>
        <dbReference type="EMBL" id="KAF2659630.1"/>
    </source>
</evidence>